<dbReference type="Gene3D" id="3.90.550.10">
    <property type="entry name" value="Spore Coat Polysaccharide Biosynthesis Protein SpsA, Chain A"/>
    <property type="match status" value="1"/>
</dbReference>
<evidence type="ECO:0000256" key="2">
    <source>
        <dbReference type="ARBA" id="ARBA00022679"/>
    </source>
</evidence>
<evidence type="ECO:0000259" key="3">
    <source>
        <dbReference type="Pfam" id="PF00535"/>
    </source>
</evidence>
<dbReference type="Pfam" id="PF00535">
    <property type="entry name" value="Glycos_transf_2"/>
    <property type="match status" value="1"/>
</dbReference>
<dbReference type="CDD" id="cd00761">
    <property type="entry name" value="Glyco_tranf_GTA_type"/>
    <property type="match status" value="1"/>
</dbReference>
<evidence type="ECO:0000313" key="5">
    <source>
        <dbReference type="EMBL" id="KAB4169788.1"/>
    </source>
</evidence>
<dbReference type="PANTHER" id="PTHR22916:SF51">
    <property type="entry name" value="GLYCOSYLTRANSFERASE EPSH-RELATED"/>
    <property type="match status" value="1"/>
</dbReference>
<organism evidence="4 6">
    <name type="scientific">Bacteroides uniformis</name>
    <dbReference type="NCBI Taxonomy" id="820"/>
    <lineage>
        <taxon>Bacteria</taxon>
        <taxon>Pseudomonadati</taxon>
        <taxon>Bacteroidota</taxon>
        <taxon>Bacteroidia</taxon>
        <taxon>Bacteroidales</taxon>
        <taxon>Bacteroidaceae</taxon>
        <taxon>Bacteroides</taxon>
    </lineage>
</organism>
<dbReference type="InterPro" id="IPR029044">
    <property type="entry name" value="Nucleotide-diphossugar_trans"/>
</dbReference>
<accession>A0A174TSJ9</accession>
<feature type="domain" description="Glycosyltransferase 2-like" evidence="3">
    <location>
        <begin position="6"/>
        <end position="135"/>
    </location>
</feature>
<gene>
    <name evidence="4" type="primary">kfoC_3</name>
    <name evidence="4" type="ORF">ERS852510_03264</name>
    <name evidence="5" type="ORF">GAQ59_11485</name>
</gene>
<proteinExistence type="predicted"/>
<evidence type="ECO:0000256" key="1">
    <source>
        <dbReference type="ARBA" id="ARBA00022676"/>
    </source>
</evidence>
<evidence type="ECO:0000313" key="6">
    <source>
        <dbReference type="Proteomes" id="UP000095766"/>
    </source>
</evidence>
<sequence>MNPYISIIIPVYNTANYVARTLNSIIQQNFDGYEIILIDDGSRDNSNNICKQYAATYPHIIFIEKENEGVAITRNKALNIAHGEYIFFIDSDDIVYPESFGKVVSILTNTQPDFLRYDFNTIDIHDANLYPNHLRKKRKKYHCMVLNAADFMQKVIKNEYYLCMHVFRRDIIDKNNIRFLDGCTYNEDTLFIIQYLQHCSKCIYADILFYGYRKCDEAVTAHFTEKHYNDVKRVYWALSKLATDNNKIQMGKNIQRVAGELALHLHKHVSAKQHIDKEYQDIENDCKQKALSIEWNFKRWLPENLCNIAWELINLIKKIANRL</sequence>
<dbReference type="Proteomes" id="UP000095766">
    <property type="component" value="Unassembled WGS sequence"/>
</dbReference>
<dbReference type="AlphaFoldDB" id="A0A174TSJ9"/>
<evidence type="ECO:0000313" key="7">
    <source>
        <dbReference type="Proteomes" id="UP000433928"/>
    </source>
</evidence>
<evidence type="ECO:0000313" key="4">
    <source>
        <dbReference type="EMBL" id="CUQ13194.1"/>
    </source>
</evidence>
<dbReference type="EMBL" id="WCUG01000008">
    <property type="protein sequence ID" value="KAB4169788.1"/>
    <property type="molecule type" value="Genomic_DNA"/>
</dbReference>
<dbReference type="Proteomes" id="UP000433928">
    <property type="component" value="Unassembled WGS sequence"/>
</dbReference>
<dbReference type="EMBL" id="CZAO01000017">
    <property type="protein sequence ID" value="CUQ13194.1"/>
    <property type="molecule type" value="Genomic_DNA"/>
</dbReference>
<dbReference type="InterPro" id="IPR001173">
    <property type="entry name" value="Glyco_trans_2-like"/>
</dbReference>
<dbReference type="SUPFAM" id="SSF53448">
    <property type="entry name" value="Nucleotide-diphospho-sugar transferases"/>
    <property type="match status" value="1"/>
</dbReference>
<dbReference type="PANTHER" id="PTHR22916">
    <property type="entry name" value="GLYCOSYLTRANSFERASE"/>
    <property type="match status" value="1"/>
</dbReference>
<reference evidence="5 7" key="2">
    <citation type="journal article" date="2019" name="Nat. Med.">
        <title>A library of human gut bacterial isolates paired with longitudinal multiomics data enables mechanistic microbiome research.</title>
        <authorList>
            <person name="Poyet M."/>
            <person name="Groussin M."/>
            <person name="Gibbons S.M."/>
            <person name="Avila-Pacheco J."/>
            <person name="Jiang X."/>
            <person name="Kearney S.M."/>
            <person name="Perrotta A.R."/>
            <person name="Berdy B."/>
            <person name="Zhao S."/>
            <person name="Lieberman T.D."/>
            <person name="Swanson P.K."/>
            <person name="Smith M."/>
            <person name="Roesemann S."/>
            <person name="Alexander J.E."/>
            <person name="Rich S.A."/>
            <person name="Livny J."/>
            <person name="Vlamakis H."/>
            <person name="Clish C."/>
            <person name="Bullock K."/>
            <person name="Deik A."/>
            <person name="Scott J."/>
            <person name="Pierce K.A."/>
            <person name="Xavier R.J."/>
            <person name="Alm E.J."/>
        </authorList>
    </citation>
    <scope>NUCLEOTIDE SEQUENCE [LARGE SCALE GENOMIC DNA]</scope>
    <source>
        <strain evidence="5 7">BIOML-A27</strain>
    </source>
</reference>
<keyword evidence="1" id="KW-0328">Glycosyltransferase</keyword>
<dbReference type="RefSeq" id="WP_057253936.1">
    <property type="nucleotide sequence ID" value="NZ_CP072236.1"/>
</dbReference>
<keyword evidence="2 4" id="KW-0808">Transferase</keyword>
<reference evidence="4 6" key="1">
    <citation type="submission" date="2015-09" db="EMBL/GenBank/DDBJ databases">
        <authorList>
            <consortium name="Pathogen Informatics"/>
        </authorList>
    </citation>
    <scope>NUCLEOTIDE SEQUENCE [LARGE SCALE GENOMIC DNA]</scope>
    <source>
        <strain evidence="4 6">2789STDY5834898</strain>
    </source>
</reference>
<name>A0A174TSJ9_BACUN</name>
<protein>
    <submittedName>
        <fullName evidence="4 5">Glycosyltransferase</fullName>
    </submittedName>
</protein>
<dbReference type="GO" id="GO:0016758">
    <property type="term" value="F:hexosyltransferase activity"/>
    <property type="evidence" value="ECO:0007669"/>
    <property type="project" value="UniProtKB-ARBA"/>
</dbReference>